<sequence>MKRYKKILSKIIKDLLIVFFLFVGFFQVLFSVYGDLWIGEALKKLVKENYENRFELGYSKLEVKFIFGDVELKNFYLTELIGDNVIGDNYIYLRDFTIEGFGFMRFLYDGRITWKSLSSENPIVKLDLRGEDKDKNKKDFKRFFLESGEFELTDALVEVITEKYHLKLNDVNCFFSNLKVNADAEKGISKKSKVDAMSLDGKGVLVFGRDTVNISLGNFYFNDVDKFLSIRNLDVNHSSRKDFLKGNVNKLEFTDYRNEKLVSEGLISCDSIWLDGLTIAGDYSYLDFLFKRKESTNSKTSLETPLDFKYIEAKNLKFNFVDSTLNQSILLSAPIVNFEGLKPFSPTHTDSAFINVLVDTSYISLNENSFFSTSEINLNSFKSKFSVLDLKYSANDIKLNIPSVTVNSTEYVDMIDGVFDVSLFQIQEPKVSLGLNQLNFNQKNKSDIPIDLIIHKLDLNNGELNLINGKNEFKLDFNIGSRELSFVEGESHPTIDSLNFKISNVFQFNNGYPNKIVDQATYDFPESQLSISPFNFIIDRNNGSKMSFNSFKTGFQLEEKNVLNQLRLKDTFLEDFYLKLNIEKRRKNNESISLKNIDIQNFNIQHGYVEINLVEGKRLNTVSKLKLRDTNVLIESLNLDDKITGNIDVDFKELFYQDKKEGFTIRTDVGEISPKLASLKDVFLSKESSKSGLEGTIRVKKIKLENIDQERFFNKKELFSDKLSVSDFNISGIVNLDSLNFLKATNKKSSENSPFHINELNLNAGYAQLVLKDSLNRYHLSIPNLVFNQKHKANNSIKSELEFNLQIPKLRFFDAEKRMSIESDTINFTSIGGDFSFKNLKIYKPNVEDKNGMTLFFPEVYLSQPQKRNDLFQIDSILLIEPSVILLKNSLKKVESDQSIKILTELGEEIPNLKIKNINVWDADFRSFTTTVDWKTRLSLGLKRDQKKIRTENIDTSIFENDSLFWGESSAQVGKERKKQIVKWFKNYRDTLIVHPVVLKNEYNVWSDLNSGQNLYLQGVNLSSENLNLYSNNQLSFDELHLDSPFFNWVMVSNNYRIGAEDLHISFKNKSFSSRNFAYYTTLSKYDYGKVKGYQTDFLNVGANQVAVSGFDFISFLNDKDIFIDQISLQELNVYAFRDKTIPFDYNIKDKLFIREMLNQVPNRVKIGAVGVSSGQIVYEEYLGSFEKKGSPDFYNIDRQLLKRQGVFTLDSIKIAAYNLTNLDSGGHMRVNFVGRLMNEGKIETNLDMLLGDSLQSFSAKGAIDQMPLEVFNGLIENLYFLRINRGYLNSANFEFLANKYKSEGIMRMSYTDLELEILKVIFRPKFFNIKKRGFLSWVANEIVVRKNNPRYFHFKEGEIYYERDTKRSVFNYWTKSALSGMLSTMINRKRVKLNELEKRKN</sequence>
<keyword evidence="2" id="KW-1185">Reference proteome</keyword>
<organism evidence="1 2">
    <name type="scientific">Sediminitomix flava</name>
    <dbReference type="NCBI Taxonomy" id="379075"/>
    <lineage>
        <taxon>Bacteria</taxon>
        <taxon>Pseudomonadati</taxon>
        <taxon>Bacteroidota</taxon>
        <taxon>Cytophagia</taxon>
        <taxon>Cytophagales</taxon>
        <taxon>Flammeovirgaceae</taxon>
        <taxon>Sediminitomix</taxon>
    </lineage>
</organism>
<dbReference type="Proteomes" id="UP000245535">
    <property type="component" value="Unassembled WGS sequence"/>
</dbReference>
<dbReference type="RefSeq" id="WP_146201704.1">
    <property type="nucleotide sequence ID" value="NZ_QGDO01000003.1"/>
</dbReference>
<dbReference type="OrthoDB" id="610933at2"/>
<proteinExistence type="predicted"/>
<evidence type="ECO:0000313" key="1">
    <source>
        <dbReference type="EMBL" id="PWJ42347.1"/>
    </source>
</evidence>
<protein>
    <submittedName>
        <fullName evidence="1">Uncharacterized protein</fullName>
    </submittedName>
</protein>
<accession>A0A315ZYB1</accession>
<dbReference type="EMBL" id="QGDO01000003">
    <property type="protein sequence ID" value="PWJ42347.1"/>
    <property type="molecule type" value="Genomic_DNA"/>
</dbReference>
<name>A0A315ZYB1_SEDFL</name>
<comment type="caution">
    <text evidence="1">The sequence shown here is derived from an EMBL/GenBank/DDBJ whole genome shotgun (WGS) entry which is preliminary data.</text>
</comment>
<reference evidence="1 2" key="1">
    <citation type="submission" date="2018-03" db="EMBL/GenBank/DDBJ databases">
        <title>Genomic Encyclopedia of Archaeal and Bacterial Type Strains, Phase II (KMG-II): from individual species to whole genera.</title>
        <authorList>
            <person name="Goeker M."/>
        </authorList>
    </citation>
    <scope>NUCLEOTIDE SEQUENCE [LARGE SCALE GENOMIC DNA]</scope>
    <source>
        <strain evidence="1 2">DSM 28229</strain>
    </source>
</reference>
<gene>
    <name evidence="1" type="ORF">BC781_103599</name>
</gene>
<evidence type="ECO:0000313" key="2">
    <source>
        <dbReference type="Proteomes" id="UP000245535"/>
    </source>
</evidence>